<reference evidence="2" key="1">
    <citation type="submission" date="2021-01" db="EMBL/GenBank/DDBJ databases">
        <authorList>
            <person name="Kaushik A."/>
        </authorList>
    </citation>
    <scope>NUCLEOTIDE SEQUENCE</scope>
    <source>
        <strain evidence="2">AG2-2IIIB</strain>
    </source>
</reference>
<comment type="caution">
    <text evidence="2">The sequence shown here is derived from an EMBL/GenBank/DDBJ whole genome shotgun (WGS) entry which is preliminary data.</text>
</comment>
<sequence length="350" mass="39344">MRLASKTSLALVVYYLRPLKDSADALAQQLHSVLAALEVNVALRMSVLHSTMGETEAAEIQEQLSREDPYHLAVIFVTESNPGGGWWYRSGTDKDAKIQVSEKALLDQCLYELRHLAQSAVTARVYGVACGMNLPGEGVIKAIHDYLYPLPYLSFLLPSAYILTAPDYTNMLPELFVHLYYFGAGFRSSVLRTWAVNREARAHTGLVIMDRANSDAAFCVSTVIHSPVYRRPLGVDLPNVTTICGCQDDKARWKLKKRMKGYGDEVVFLLNATCCRTQLQVAIKPGRRRELIMHGTTITEELWDYESMSFEFTEFDMVAMKTLPWKESSNHPPPDFSVPWTRAGVQGKNK</sequence>
<evidence type="ECO:0000313" key="2">
    <source>
        <dbReference type="EMBL" id="CAE6540613.1"/>
    </source>
</evidence>
<feature type="region of interest" description="Disordered" evidence="1">
    <location>
        <begin position="327"/>
        <end position="350"/>
    </location>
</feature>
<gene>
    <name evidence="2" type="ORF">RDB_LOCUS196497</name>
</gene>
<accession>A0A8H3HU06</accession>
<dbReference type="AlphaFoldDB" id="A0A8H3HU06"/>
<name>A0A8H3HU06_9AGAM</name>
<evidence type="ECO:0000313" key="3">
    <source>
        <dbReference type="Proteomes" id="UP000663843"/>
    </source>
</evidence>
<dbReference type="Proteomes" id="UP000663843">
    <property type="component" value="Unassembled WGS sequence"/>
</dbReference>
<protein>
    <submittedName>
        <fullName evidence="2">Uncharacterized protein</fullName>
    </submittedName>
</protein>
<proteinExistence type="predicted"/>
<organism evidence="2 3">
    <name type="scientific">Rhizoctonia solani</name>
    <dbReference type="NCBI Taxonomy" id="456999"/>
    <lineage>
        <taxon>Eukaryota</taxon>
        <taxon>Fungi</taxon>
        <taxon>Dikarya</taxon>
        <taxon>Basidiomycota</taxon>
        <taxon>Agaricomycotina</taxon>
        <taxon>Agaricomycetes</taxon>
        <taxon>Cantharellales</taxon>
        <taxon>Ceratobasidiaceae</taxon>
        <taxon>Rhizoctonia</taxon>
    </lineage>
</organism>
<dbReference type="EMBL" id="CAJMWT010010027">
    <property type="protein sequence ID" value="CAE6540613.1"/>
    <property type="molecule type" value="Genomic_DNA"/>
</dbReference>
<evidence type="ECO:0000256" key="1">
    <source>
        <dbReference type="SAM" id="MobiDB-lite"/>
    </source>
</evidence>